<gene>
    <name evidence="2" type="ORF">SSS_2316</name>
</gene>
<reference evidence="2" key="2">
    <citation type="submission" date="2020-01" db="EMBL/GenBank/DDBJ databases">
        <authorList>
            <person name="Korhonen P.K.K."/>
            <person name="Guangxu M.G."/>
            <person name="Wang T.W."/>
            <person name="Stroehlein A.J.S."/>
            <person name="Young N.D."/>
            <person name="Ang C.-S.A."/>
            <person name="Fernando D.W.F."/>
            <person name="Lu H.L."/>
            <person name="Taylor S.T."/>
            <person name="Ehtesham M.E.M."/>
            <person name="Najaraj S.H.N."/>
            <person name="Harsha G.H.G."/>
            <person name="Madugundu A.M."/>
            <person name="Renuse S.R."/>
            <person name="Holt D.H."/>
            <person name="Pandey A.P."/>
            <person name="Papenfuss A.P."/>
            <person name="Gasser R.B.G."/>
            <person name="Fischer K.F."/>
        </authorList>
    </citation>
    <scope>NUCLEOTIDE SEQUENCE</scope>
    <source>
        <strain evidence="2">SSS_KF_BRIS2020</strain>
    </source>
</reference>
<evidence type="ECO:0000313" key="3">
    <source>
        <dbReference type="EnsemblMetazoa" id="KAF7490226.1"/>
    </source>
</evidence>
<dbReference type="EMBL" id="WVUK01000062">
    <property type="protein sequence ID" value="KAF7490226.1"/>
    <property type="molecule type" value="Genomic_DNA"/>
</dbReference>
<proteinExistence type="predicted"/>
<reference evidence="3" key="3">
    <citation type="submission" date="2022-06" db="UniProtKB">
        <authorList>
            <consortium name="EnsemblMetazoa"/>
        </authorList>
    </citation>
    <scope>IDENTIFICATION</scope>
</reference>
<feature type="region of interest" description="Disordered" evidence="1">
    <location>
        <begin position="321"/>
        <end position="345"/>
    </location>
</feature>
<dbReference type="AlphaFoldDB" id="A0A834R518"/>
<organism evidence="2">
    <name type="scientific">Sarcoptes scabiei</name>
    <name type="common">Itch mite</name>
    <name type="synonym">Acarus scabiei</name>
    <dbReference type="NCBI Taxonomy" id="52283"/>
    <lineage>
        <taxon>Eukaryota</taxon>
        <taxon>Metazoa</taxon>
        <taxon>Ecdysozoa</taxon>
        <taxon>Arthropoda</taxon>
        <taxon>Chelicerata</taxon>
        <taxon>Arachnida</taxon>
        <taxon>Acari</taxon>
        <taxon>Acariformes</taxon>
        <taxon>Sarcoptiformes</taxon>
        <taxon>Astigmata</taxon>
        <taxon>Psoroptidia</taxon>
        <taxon>Sarcoptoidea</taxon>
        <taxon>Sarcoptidae</taxon>
        <taxon>Sarcoptinae</taxon>
        <taxon>Sarcoptes</taxon>
    </lineage>
</organism>
<evidence type="ECO:0000313" key="2">
    <source>
        <dbReference type="EMBL" id="KAF7490226.1"/>
    </source>
</evidence>
<feature type="compositionally biased region" description="Polar residues" evidence="1">
    <location>
        <begin position="328"/>
        <end position="345"/>
    </location>
</feature>
<protein>
    <submittedName>
        <fullName evidence="2 3">Uncharacterized protein</fullName>
    </submittedName>
</protein>
<evidence type="ECO:0000256" key="1">
    <source>
        <dbReference type="SAM" id="MobiDB-lite"/>
    </source>
</evidence>
<accession>A0A834R518</accession>
<dbReference type="EnsemblMetazoa" id="SSS_2316s_mrna">
    <property type="protein sequence ID" value="KAF7490226.1"/>
    <property type="gene ID" value="SSS_2316"/>
</dbReference>
<reference evidence="4" key="1">
    <citation type="journal article" date="2020" name="PLoS Negl. Trop. Dis.">
        <title>High-quality nuclear genome for Sarcoptes scabiei-A critical resource for a neglected parasite.</title>
        <authorList>
            <person name="Korhonen P.K."/>
            <person name="Gasser R.B."/>
            <person name="Ma G."/>
            <person name="Wang T."/>
            <person name="Stroehlein A.J."/>
            <person name="Young N.D."/>
            <person name="Ang C.S."/>
            <person name="Fernando D.D."/>
            <person name="Lu H.C."/>
            <person name="Taylor S."/>
            <person name="Reynolds S.L."/>
            <person name="Mofiz E."/>
            <person name="Najaraj S.H."/>
            <person name="Gowda H."/>
            <person name="Madugundu A."/>
            <person name="Renuse S."/>
            <person name="Holt D."/>
            <person name="Pandey A."/>
            <person name="Papenfuss A.T."/>
            <person name="Fischer K."/>
        </authorList>
    </citation>
    <scope>NUCLEOTIDE SEQUENCE [LARGE SCALE GENOMIC DNA]</scope>
</reference>
<name>A0A834R518_SARSC</name>
<keyword evidence="4" id="KW-1185">Reference proteome</keyword>
<dbReference type="Proteomes" id="UP000070412">
    <property type="component" value="Unassembled WGS sequence"/>
</dbReference>
<sequence length="345" mass="39437">MKLKKSVSDGRRKIHLENYQIQSKENVMVDQNFPLKKQSTKEQKSRSKSRTIMKKVSSGIKMKQFLSQAKRIDSKTFRKCPKAIPKSNGKILLKISSMHLKMRNKKFLPPSDRFSVRSLHRQQPKPLLLQQKSSMIKFTLVPKIKSLTIKTQRPMKKIKSIVFKSKIKPKILGKNSSLILDSTLKKHPLEVIPTTEIESNNKIMIDPLLMAEEDSSANIPISPPHPLHLHHHHHYKMDHIVPVPVAEYKDRSDQQVSSMSGTMVTDADGWSYIYVWKYDTEDGGNYSFSESPGELLEQIDQNQSSSNQKQANFYLISSQSGLPLKNIPSPSGSGTEFEKNFNQNQ</sequence>
<evidence type="ECO:0000313" key="4">
    <source>
        <dbReference type="Proteomes" id="UP000070412"/>
    </source>
</evidence>